<evidence type="ECO:0000259" key="1">
    <source>
        <dbReference type="Pfam" id="PF03446"/>
    </source>
</evidence>
<reference evidence="3" key="1">
    <citation type="submission" date="2024-06" db="EMBL/GenBank/DDBJ databases">
        <title>Caulobacter inopinatus, sp. nov.</title>
        <authorList>
            <person name="Donachie S.P."/>
        </authorList>
    </citation>
    <scope>NUCLEOTIDE SEQUENCE</scope>
    <source>
        <strain evidence="3">73W</strain>
    </source>
</reference>
<dbReference type="Gene3D" id="1.10.1040.10">
    <property type="entry name" value="N-(1-d-carboxylethyl)-l-norvaline Dehydrogenase, domain 2"/>
    <property type="match status" value="1"/>
</dbReference>
<evidence type="ECO:0000313" key="3">
    <source>
        <dbReference type="EMBL" id="XDO98118.1"/>
    </source>
</evidence>
<dbReference type="RefSeq" id="WP_369061783.1">
    <property type="nucleotide sequence ID" value="NZ_CP158375.1"/>
</dbReference>
<accession>A0AB39KXY7</accession>
<dbReference type="Pfam" id="PF09130">
    <property type="entry name" value="DUF1932"/>
    <property type="match status" value="1"/>
</dbReference>
<dbReference type="InterPro" id="IPR013328">
    <property type="entry name" value="6PGD_dom2"/>
</dbReference>
<proteinExistence type="predicted"/>
<dbReference type="Gene3D" id="3.40.50.720">
    <property type="entry name" value="NAD(P)-binding Rossmann-like Domain"/>
    <property type="match status" value="1"/>
</dbReference>
<dbReference type="InterPro" id="IPR036291">
    <property type="entry name" value="NAD(P)-bd_dom_sf"/>
</dbReference>
<dbReference type="GO" id="GO:0050661">
    <property type="term" value="F:NADP binding"/>
    <property type="evidence" value="ECO:0007669"/>
    <property type="project" value="InterPro"/>
</dbReference>
<protein>
    <submittedName>
        <fullName evidence="3">DUF1932 domain-containing protein</fullName>
    </submittedName>
</protein>
<dbReference type="SUPFAM" id="SSF51735">
    <property type="entry name" value="NAD(P)-binding Rossmann-fold domains"/>
    <property type="match status" value="1"/>
</dbReference>
<dbReference type="SUPFAM" id="SSF48179">
    <property type="entry name" value="6-phosphogluconate dehydrogenase C-terminal domain-like"/>
    <property type="match status" value="1"/>
</dbReference>
<feature type="domain" description="Phosphogluconate dehydrogenase NAD-binding putative C-terminal" evidence="2">
    <location>
        <begin position="195"/>
        <end position="266"/>
    </location>
</feature>
<evidence type="ECO:0000259" key="2">
    <source>
        <dbReference type="Pfam" id="PF09130"/>
    </source>
</evidence>
<dbReference type="InterPro" id="IPR006115">
    <property type="entry name" value="6PGDH_NADP-bd"/>
</dbReference>
<dbReference type="AlphaFoldDB" id="A0AB39KXY7"/>
<feature type="domain" description="6-phosphogluconate dehydrogenase NADP-binding" evidence="1">
    <location>
        <begin position="44"/>
        <end position="146"/>
    </location>
</feature>
<dbReference type="Pfam" id="PF03446">
    <property type="entry name" value="NAD_binding_2"/>
    <property type="match status" value="1"/>
</dbReference>
<dbReference type="InterPro" id="IPR008927">
    <property type="entry name" value="6-PGluconate_DH-like_C_sf"/>
</dbReference>
<name>A0AB39KXY7_9CAUL</name>
<organism evidence="3">
    <name type="scientific">Caulobacter sp. 73W</name>
    <dbReference type="NCBI Taxonomy" id="3161137"/>
    <lineage>
        <taxon>Bacteria</taxon>
        <taxon>Pseudomonadati</taxon>
        <taxon>Pseudomonadota</taxon>
        <taxon>Alphaproteobacteria</taxon>
        <taxon>Caulobacterales</taxon>
        <taxon>Caulobacteraceae</taxon>
        <taxon>Caulobacter</taxon>
    </lineage>
</organism>
<dbReference type="EMBL" id="CP158375">
    <property type="protein sequence ID" value="XDO98118.1"/>
    <property type="molecule type" value="Genomic_DNA"/>
</dbReference>
<sequence length="292" mass="30405">MTAPVLAFLGFGEAAQAFVEGWGDAPPARLAAFDLKTEGAGRDQKLAEYDRAKVRPALTPAEAVSDAQFIISVVTADEAVNAARAAARALAPRAVYFDFNSVAPAAKQEAAALIEAAGGRYVDVAVMSPVRPALLKTPMLVSGSAASEAADLLARLGFSTRPVEGGVGGASAIKMIRSIMIKGIEALTAECVLSAYAAGVEDEVFASLDGSFPGFDWRKRADYNLDRMIVHGRRRAAEMRESAKTAAGLGLGGETATATAGWQQRIGDLELPLPDGLDAKVQALLSALESAR</sequence>
<dbReference type="InterPro" id="IPR015814">
    <property type="entry name" value="Pgluconate_DH_NAD-bd_C"/>
</dbReference>
<gene>
    <name evidence="3" type="ORF">ABOZ73_06795</name>
</gene>